<dbReference type="RefSeq" id="WP_096749478.1">
    <property type="nucleotide sequence ID" value="NZ_CADEPO010000004.1"/>
</dbReference>
<evidence type="ECO:0000313" key="2">
    <source>
        <dbReference type="EMBL" id="PEH39169.1"/>
    </source>
</evidence>
<dbReference type="AlphaFoldDB" id="A0A2A7S6X1"/>
<evidence type="ECO:0000259" key="1">
    <source>
        <dbReference type="Pfam" id="PF13503"/>
    </source>
</evidence>
<comment type="caution">
    <text evidence="2">The sequence shown here is derived from an EMBL/GenBank/DDBJ whole genome shotgun (WGS) entry which is preliminary data.</text>
</comment>
<dbReference type="InterPro" id="IPR025391">
    <property type="entry name" value="DUF4123"/>
</dbReference>
<dbReference type="Pfam" id="PF13503">
    <property type="entry name" value="DUF4123"/>
    <property type="match status" value="1"/>
</dbReference>
<reference evidence="3" key="1">
    <citation type="submission" date="2017-09" db="EMBL/GenBank/DDBJ databases">
        <title>FDA dAtabase for Regulatory Grade micrObial Sequences (FDA-ARGOS): Supporting development and validation of Infectious Disease Dx tests.</title>
        <authorList>
            <person name="Minogue T."/>
            <person name="Wolcott M."/>
            <person name="Wasieloski L."/>
            <person name="Aguilar W."/>
            <person name="Moore D."/>
            <person name="Tallon L."/>
            <person name="Sadzewicz L."/>
            <person name="Ott S."/>
            <person name="Zhao X."/>
            <person name="Nagaraj S."/>
            <person name="Vavikolanu K."/>
            <person name="Aluvathingal J."/>
            <person name="Nadendla S."/>
            <person name="Sichtig H."/>
        </authorList>
    </citation>
    <scope>NUCLEOTIDE SEQUENCE [LARGE SCALE GENOMIC DNA]</scope>
    <source>
        <strain evidence="3">FDAARGOS_390</strain>
    </source>
</reference>
<gene>
    <name evidence="2" type="ORF">CRM94_33240</name>
</gene>
<evidence type="ECO:0000313" key="3">
    <source>
        <dbReference type="Proteomes" id="UP000220629"/>
    </source>
</evidence>
<organism evidence="2 3">
    <name type="scientific">Burkholderia gladioli</name>
    <name type="common">Pseudomonas marginata</name>
    <name type="synonym">Phytomonas marginata</name>
    <dbReference type="NCBI Taxonomy" id="28095"/>
    <lineage>
        <taxon>Bacteria</taxon>
        <taxon>Pseudomonadati</taxon>
        <taxon>Pseudomonadota</taxon>
        <taxon>Betaproteobacteria</taxon>
        <taxon>Burkholderiales</taxon>
        <taxon>Burkholderiaceae</taxon>
        <taxon>Burkholderia</taxon>
    </lineage>
</organism>
<sequence length="165" mass="18401">MSIRIVFEAWRARARLPVRLFGLADGLLYSEVSGAFPNRTGESTMALLDATPDASLADAGPWMFDCERIDSDTQAALARLARSEYGVSWIVSAYQVRQLASELRQRLDATLPDGRHAMLRYYDARVMRYLAPALGSSEGTMFFSPTFDWLIEIDGKLSRAHPHAA</sequence>
<accession>A0A2A7S6X1</accession>
<dbReference type="Proteomes" id="UP000220629">
    <property type="component" value="Unassembled WGS sequence"/>
</dbReference>
<name>A0A2A7S6X1_BURGA</name>
<proteinExistence type="predicted"/>
<protein>
    <submittedName>
        <fullName evidence="2">DUF4123 domain-containing protein</fullName>
    </submittedName>
</protein>
<dbReference type="EMBL" id="PDDY01000004">
    <property type="protein sequence ID" value="PEH39169.1"/>
    <property type="molecule type" value="Genomic_DNA"/>
</dbReference>
<feature type="domain" description="DUF4123" evidence="1">
    <location>
        <begin position="21"/>
        <end position="137"/>
    </location>
</feature>